<sequence length="101" mass="11686">MCGCTTLIRPRGFSFCYMIEGKLYLFRAYVLVLDNFNIMFNYTILYLSRILVSYLIYSDNAFPSLNIIYNCTGLISENSHRVMYAPSVVSAVYVLCNNIYL</sequence>
<dbReference type="AlphaFoldDB" id="A0A9P0BL97"/>
<name>A0A9P0BL97_CHRIL</name>
<organism evidence="1 2">
    <name type="scientific">Chrysodeixis includens</name>
    <name type="common">Soybean looper</name>
    <name type="synonym">Pseudoplusia includens</name>
    <dbReference type="NCBI Taxonomy" id="689277"/>
    <lineage>
        <taxon>Eukaryota</taxon>
        <taxon>Metazoa</taxon>
        <taxon>Ecdysozoa</taxon>
        <taxon>Arthropoda</taxon>
        <taxon>Hexapoda</taxon>
        <taxon>Insecta</taxon>
        <taxon>Pterygota</taxon>
        <taxon>Neoptera</taxon>
        <taxon>Endopterygota</taxon>
        <taxon>Lepidoptera</taxon>
        <taxon>Glossata</taxon>
        <taxon>Ditrysia</taxon>
        <taxon>Noctuoidea</taxon>
        <taxon>Noctuidae</taxon>
        <taxon>Plusiinae</taxon>
        <taxon>Chrysodeixis</taxon>
    </lineage>
</organism>
<keyword evidence="2" id="KW-1185">Reference proteome</keyword>
<dbReference type="EMBL" id="LR824004">
    <property type="protein sequence ID" value="CAH0578448.1"/>
    <property type="molecule type" value="Genomic_DNA"/>
</dbReference>
<proteinExistence type="predicted"/>
<reference evidence="1" key="1">
    <citation type="submission" date="2021-12" db="EMBL/GenBank/DDBJ databases">
        <authorList>
            <person name="King R."/>
        </authorList>
    </citation>
    <scope>NUCLEOTIDE SEQUENCE</scope>
</reference>
<dbReference type="Proteomes" id="UP001154114">
    <property type="component" value="Chromosome 1"/>
</dbReference>
<evidence type="ECO:0000313" key="2">
    <source>
        <dbReference type="Proteomes" id="UP001154114"/>
    </source>
</evidence>
<accession>A0A9P0BL97</accession>
<evidence type="ECO:0000313" key="1">
    <source>
        <dbReference type="EMBL" id="CAH0578448.1"/>
    </source>
</evidence>
<protein>
    <submittedName>
        <fullName evidence="1">Uncharacterized protein</fullName>
    </submittedName>
</protein>
<gene>
    <name evidence="1" type="ORF">CINC_LOCUS756</name>
</gene>